<evidence type="ECO:0000313" key="11">
    <source>
        <dbReference type="Proteomes" id="UP000480164"/>
    </source>
</evidence>
<dbReference type="InterPro" id="IPR042187">
    <property type="entry name" value="Flagellin_C_sub2"/>
</dbReference>
<dbReference type="Pfam" id="PF00700">
    <property type="entry name" value="Flagellin_C"/>
    <property type="match status" value="1"/>
</dbReference>
<accession>A0A6I6F3S5</accession>
<evidence type="ECO:0000256" key="3">
    <source>
        <dbReference type="ARBA" id="ARBA00022525"/>
    </source>
</evidence>
<dbReference type="GO" id="GO:0009288">
    <property type="term" value="C:bacterial-type flagellum"/>
    <property type="evidence" value="ECO:0007669"/>
    <property type="project" value="UniProtKB-SubCell"/>
</dbReference>
<evidence type="ECO:0000259" key="7">
    <source>
        <dbReference type="Pfam" id="PF00700"/>
    </source>
</evidence>
<comment type="similarity">
    <text evidence="2 5">Belongs to the bacterial flagellin family.</text>
</comment>
<dbReference type="PANTHER" id="PTHR42792">
    <property type="entry name" value="FLAGELLIN"/>
    <property type="match status" value="1"/>
</dbReference>
<accession>A0A6L6GNE9</accession>
<feature type="domain" description="Flagellin C-terminal" evidence="7">
    <location>
        <begin position="218"/>
        <end position="302"/>
    </location>
</feature>
<dbReference type="InterPro" id="IPR001029">
    <property type="entry name" value="Flagellin_N"/>
</dbReference>
<reference evidence="8 11" key="1">
    <citation type="submission" date="2019-11" db="EMBL/GenBank/DDBJ databases">
        <title>Erwinia sp. nov., isolated from feces of birds in Tibet plateau of China.</title>
        <authorList>
            <person name="Ge Y."/>
        </authorList>
    </citation>
    <scope>NUCLEOTIDE SEQUENCE [LARGE SCALE GENOMIC DNA]</scope>
    <source>
        <strain evidence="8 11">J316</strain>
    </source>
</reference>
<dbReference type="KEGG" id="erwi:GN242_15365"/>
<dbReference type="Proteomes" id="UP000480164">
    <property type="component" value="Unassembled WGS sequence"/>
</dbReference>
<reference evidence="9 10" key="2">
    <citation type="submission" date="2019-12" db="EMBL/GenBank/DDBJ databases">
        <title>Erwinia sp. nov., isolated from droppings of birds in the Qinghai-Tiebt plateau of China.</title>
        <authorList>
            <person name="Ge Y."/>
        </authorList>
    </citation>
    <scope>NUCLEOTIDE SEQUENCE [LARGE SCALE GENOMIC DNA]</scope>
    <source>
        <strain evidence="9 10">J780</strain>
    </source>
</reference>
<proteinExistence type="inferred from homology"/>
<dbReference type="SUPFAM" id="SSF64518">
    <property type="entry name" value="Phase 1 flagellin"/>
    <property type="match status" value="1"/>
</dbReference>
<dbReference type="EMBL" id="CP046509">
    <property type="protein sequence ID" value="QGU88510.1"/>
    <property type="molecule type" value="Genomic_DNA"/>
</dbReference>
<dbReference type="GO" id="GO:0005576">
    <property type="term" value="C:extracellular region"/>
    <property type="evidence" value="ECO:0007669"/>
    <property type="project" value="UniProtKB-SubCell"/>
</dbReference>
<dbReference type="Gene3D" id="6.10.10.10">
    <property type="entry name" value="Flagellar export chaperone, C-terminal domain"/>
    <property type="match status" value="1"/>
</dbReference>
<organism evidence="9 10">
    <name type="scientific">Erwinia sorbitola</name>
    <dbReference type="NCBI Taxonomy" id="2681984"/>
    <lineage>
        <taxon>Bacteria</taxon>
        <taxon>Pseudomonadati</taxon>
        <taxon>Pseudomonadota</taxon>
        <taxon>Gammaproteobacteria</taxon>
        <taxon>Enterobacterales</taxon>
        <taxon>Erwiniaceae</taxon>
        <taxon>Erwinia</taxon>
    </lineage>
</organism>
<evidence type="ECO:0000256" key="1">
    <source>
        <dbReference type="ARBA" id="ARBA00002270"/>
    </source>
</evidence>
<comment type="function">
    <text evidence="1 5">Flagellin is the subunit protein which polymerizes to form the filaments of bacterial flagella.</text>
</comment>
<name>A0A6I6F3S5_9GAMM</name>
<dbReference type="PRINTS" id="PR00207">
    <property type="entry name" value="FLAGELLIN"/>
</dbReference>
<keyword evidence="11" id="KW-1185">Reference proteome</keyword>
<keyword evidence="4 5" id="KW-0975">Bacterial flagellum</keyword>
<dbReference type="GO" id="GO:0005198">
    <property type="term" value="F:structural molecule activity"/>
    <property type="evidence" value="ECO:0007669"/>
    <property type="project" value="UniProtKB-UniRule"/>
</dbReference>
<evidence type="ECO:0000313" key="10">
    <source>
        <dbReference type="Proteomes" id="UP000424752"/>
    </source>
</evidence>
<evidence type="ECO:0000313" key="8">
    <source>
        <dbReference type="EMBL" id="MTD26947.1"/>
    </source>
</evidence>
<keyword evidence="9" id="KW-0282">Flagellum</keyword>
<evidence type="ECO:0000256" key="4">
    <source>
        <dbReference type="ARBA" id="ARBA00023143"/>
    </source>
</evidence>
<dbReference type="Gene3D" id="1.20.1330.10">
    <property type="entry name" value="f41 fragment of flagellin, N-terminal domain"/>
    <property type="match status" value="1"/>
</dbReference>
<dbReference type="Pfam" id="PF00669">
    <property type="entry name" value="Flagellin_N"/>
    <property type="match status" value="1"/>
</dbReference>
<keyword evidence="9" id="KW-0966">Cell projection</keyword>
<keyword evidence="3 5" id="KW-0964">Secreted</keyword>
<keyword evidence="9" id="KW-0969">Cilium</keyword>
<dbReference type="RefSeq" id="WP_154752232.1">
    <property type="nucleotide sequence ID" value="NZ_CP046509.1"/>
</dbReference>
<gene>
    <name evidence="8" type="ORF">GK011_08355</name>
    <name evidence="9" type="ORF">GN242_15365</name>
</gene>
<evidence type="ECO:0000256" key="5">
    <source>
        <dbReference type="RuleBase" id="RU362073"/>
    </source>
</evidence>
<dbReference type="InterPro" id="IPR001492">
    <property type="entry name" value="Flagellin"/>
</dbReference>
<feature type="domain" description="Flagellin N-terminal" evidence="6">
    <location>
        <begin position="7"/>
        <end position="138"/>
    </location>
</feature>
<protein>
    <recommendedName>
        <fullName evidence="5">Flagellin</fullName>
    </recommendedName>
</protein>
<sequence length="303" mass="31487">MALTLFTNSASMSSNNAMNKSIASMTTAMQRLGTGKRINSAADDAAGLQIATRLQAQTNGMGVAHDNIEKATSMLQTAEGAFDEVNNILYRMKDLATQAADDTNSADDRTAINQEFGELNAELANIMGNTSYGTEKLLISLSASASGGGSTGASGKSVGKAAGVSGKLAGKLQFQIGASTDETLKVDFSENMKAVGEKLGSLQTIKMDSAEAGNAAIDTLNGAIKEVGSMRSSLGANINRLGHTKANLANMKDNTNVSLGIIRDANYATEATSMMRQQMLSQSSQSMLKQANGMSQMVLGMLG</sequence>
<evidence type="ECO:0000256" key="2">
    <source>
        <dbReference type="ARBA" id="ARBA00005709"/>
    </source>
</evidence>
<evidence type="ECO:0000313" key="9">
    <source>
        <dbReference type="EMBL" id="QGU88510.1"/>
    </source>
</evidence>
<dbReference type="AlphaFoldDB" id="A0A6I6F3S5"/>
<dbReference type="Proteomes" id="UP000424752">
    <property type="component" value="Chromosome"/>
</dbReference>
<evidence type="ECO:0000259" key="6">
    <source>
        <dbReference type="Pfam" id="PF00669"/>
    </source>
</evidence>
<dbReference type="InterPro" id="IPR046358">
    <property type="entry name" value="Flagellin_C"/>
</dbReference>
<dbReference type="EMBL" id="WLZX01000002">
    <property type="protein sequence ID" value="MTD26947.1"/>
    <property type="molecule type" value="Genomic_DNA"/>
</dbReference>
<comment type="subcellular location">
    <subcellularLocation>
        <location evidence="5">Secreted</location>
    </subcellularLocation>
    <subcellularLocation>
        <location evidence="5">Bacterial flagellum</location>
    </subcellularLocation>
</comment>
<dbReference type="PANTHER" id="PTHR42792:SF2">
    <property type="entry name" value="FLAGELLIN"/>
    <property type="match status" value="1"/>
</dbReference>